<dbReference type="InterPro" id="IPR028082">
    <property type="entry name" value="Peripla_BP_I"/>
</dbReference>
<dbReference type="Pfam" id="PF13458">
    <property type="entry name" value="Peripla_BP_6"/>
    <property type="match status" value="1"/>
</dbReference>
<name>A0A1L7NE86_PSEPU</name>
<evidence type="ECO:0000256" key="4">
    <source>
        <dbReference type="ARBA" id="ARBA00022970"/>
    </source>
</evidence>
<dbReference type="InterPro" id="IPR028081">
    <property type="entry name" value="Leu-bd"/>
</dbReference>
<reference evidence="7 8" key="1">
    <citation type="submission" date="2015-11" db="EMBL/GenBank/DDBJ databases">
        <title>Complete genome sequencing of a biphenyl-degrading bacterium, Pseudomonas putida KF715 (=NBRC110667).</title>
        <authorList>
            <person name="Suenaga H."/>
            <person name="Fujihara N."/>
            <person name="Watanabe T."/>
            <person name="Hirose J."/>
            <person name="Kimura N."/>
            <person name="Yamazoe A."/>
            <person name="Hosoyama A."/>
            <person name="Shimodaira J."/>
            <person name="Furukawa K."/>
        </authorList>
    </citation>
    <scope>NUCLEOTIDE SEQUENCE [LARGE SCALE GENOMIC DNA]</scope>
    <source>
        <strain evidence="7 8">KF715</strain>
    </source>
</reference>
<comment type="similarity">
    <text evidence="1">Belongs to the leucine-binding protein family.</text>
</comment>
<dbReference type="GO" id="GO:0006865">
    <property type="term" value="P:amino acid transport"/>
    <property type="evidence" value="ECO:0007669"/>
    <property type="project" value="UniProtKB-KW"/>
</dbReference>
<dbReference type="PANTHER" id="PTHR47151">
    <property type="entry name" value="LEU/ILE/VAL-BINDING ABC TRANSPORTER SUBUNIT"/>
    <property type="match status" value="1"/>
</dbReference>
<dbReference type="Gene3D" id="3.40.50.2300">
    <property type="match status" value="2"/>
</dbReference>
<proteinExistence type="inferred from homology"/>
<gene>
    <name evidence="7" type="ORF">KF715C_ch32130</name>
</gene>
<evidence type="ECO:0000259" key="6">
    <source>
        <dbReference type="Pfam" id="PF13458"/>
    </source>
</evidence>
<accession>A0A1L7NE86</accession>
<evidence type="ECO:0000256" key="2">
    <source>
        <dbReference type="ARBA" id="ARBA00022448"/>
    </source>
</evidence>
<dbReference type="Proteomes" id="UP000218731">
    <property type="component" value="Chromosome 1"/>
</dbReference>
<keyword evidence="4" id="KW-0029">Amino-acid transport</keyword>
<feature type="chain" id="PRO_5009873848" evidence="5">
    <location>
        <begin position="27"/>
        <end position="382"/>
    </location>
</feature>
<dbReference type="CDD" id="cd06342">
    <property type="entry name" value="PBP1_ABC_LIVBP-like"/>
    <property type="match status" value="1"/>
</dbReference>
<dbReference type="PANTHER" id="PTHR47151:SF2">
    <property type="entry name" value="AMINO ACID BINDING PROTEIN"/>
    <property type="match status" value="1"/>
</dbReference>
<dbReference type="EMBL" id="AP015029">
    <property type="protein sequence ID" value="BAW23786.1"/>
    <property type="molecule type" value="Genomic_DNA"/>
</dbReference>
<dbReference type="InterPro" id="IPR000709">
    <property type="entry name" value="Leu_Ile_Val-bd"/>
</dbReference>
<protein>
    <submittedName>
        <fullName evidence="7">Leucine ABC transporter substrate-binding protein</fullName>
    </submittedName>
</protein>
<organism evidence="7 8">
    <name type="scientific">Pseudomonas putida</name>
    <name type="common">Arthrobacter siderocapsulatus</name>
    <dbReference type="NCBI Taxonomy" id="303"/>
    <lineage>
        <taxon>Bacteria</taxon>
        <taxon>Pseudomonadati</taxon>
        <taxon>Pseudomonadota</taxon>
        <taxon>Gammaproteobacteria</taxon>
        <taxon>Pseudomonadales</taxon>
        <taxon>Pseudomonadaceae</taxon>
        <taxon>Pseudomonas</taxon>
    </lineage>
</organism>
<keyword evidence="2" id="KW-0813">Transport</keyword>
<feature type="domain" description="Leucine-binding protein" evidence="6">
    <location>
        <begin position="32"/>
        <end position="371"/>
    </location>
</feature>
<evidence type="ECO:0000256" key="1">
    <source>
        <dbReference type="ARBA" id="ARBA00010062"/>
    </source>
</evidence>
<dbReference type="SUPFAM" id="SSF53822">
    <property type="entry name" value="Periplasmic binding protein-like I"/>
    <property type="match status" value="1"/>
</dbReference>
<keyword evidence="3 5" id="KW-0732">Signal</keyword>
<dbReference type="PRINTS" id="PR00337">
    <property type="entry name" value="LEUILEVALBP"/>
</dbReference>
<evidence type="ECO:0000313" key="8">
    <source>
        <dbReference type="Proteomes" id="UP000218731"/>
    </source>
</evidence>
<feature type="signal peptide" evidence="5">
    <location>
        <begin position="1"/>
        <end position="26"/>
    </location>
</feature>
<evidence type="ECO:0000256" key="3">
    <source>
        <dbReference type="ARBA" id="ARBA00022729"/>
    </source>
</evidence>
<dbReference type="AlphaFoldDB" id="A0A1L7NE86"/>
<sequence>MNNNKGGRTALATAVTLLMAMGTANAADSEVVRIGFAGPLTGPSAHQGQDVEHGIQIAVEEANQQQLKIGDKVAQFKLVSEDDVADPRTGTAVAQRLVDSKVAVVIGHYNSGTSIPASKIYAAAGIPQISPSATNPTLTQQGIPSVFRTVNDDATLGRYAGNYLVSQLKAQRIAIFDDRTAYGQGLADEVTRAVKAAGGNVVVREYTNDKSTDFNAILTTAKAQKADAVFFAALDYQAAPMAKQMKNLGLKARFMNIGNLPNDSFKQMAGSAAEGTYAWNYGTPLLDMPKGAAFEQKLKDKFGVGVVQSSPAAYDATWAAINAMVKAGSDDPKVYLPVLKSQSYDGVTGTIAFDDKGNLKNPAATVFQFAEGGWKTLSVERD</sequence>
<evidence type="ECO:0000256" key="5">
    <source>
        <dbReference type="SAM" id="SignalP"/>
    </source>
</evidence>
<dbReference type="RefSeq" id="WP_024717576.1">
    <property type="nucleotide sequence ID" value="NZ_AP015029.1"/>
</dbReference>
<evidence type="ECO:0000313" key="7">
    <source>
        <dbReference type="EMBL" id="BAW23786.1"/>
    </source>
</evidence>